<evidence type="ECO:0000313" key="5">
    <source>
        <dbReference type="Proteomes" id="UP001249851"/>
    </source>
</evidence>
<keyword evidence="2" id="KW-0233">DNA recombination</keyword>
<keyword evidence="5" id="KW-1185">Reference proteome</keyword>
<dbReference type="InterPro" id="IPR036397">
    <property type="entry name" value="RNaseH_sf"/>
</dbReference>
<name>A0AAD9QE56_ACRCE</name>
<dbReference type="SUPFAM" id="SSF56349">
    <property type="entry name" value="DNA breaking-rejoining enzymes"/>
    <property type="match status" value="1"/>
</dbReference>
<evidence type="ECO:0000259" key="3">
    <source>
        <dbReference type="PROSITE" id="PS51898"/>
    </source>
</evidence>
<dbReference type="InterPro" id="IPR011010">
    <property type="entry name" value="DNA_brk_join_enz"/>
</dbReference>
<dbReference type="Proteomes" id="UP001249851">
    <property type="component" value="Unassembled WGS sequence"/>
</dbReference>
<dbReference type="PANTHER" id="PTHR35617:SF3">
    <property type="entry name" value="CORE-BINDING (CB) DOMAIN-CONTAINING PROTEIN"/>
    <property type="match status" value="1"/>
</dbReference>
<comment type="caution">
    <text evidence="4">The sequence shown here is derived from an EMBL/GenBank/DDBJ whole genome shotgun (WGS) entry which is preliminary data.</text>
</comment>
<dbReference type="SUPFAM" id="SSF53098">
    <property type="entry name" value="Ribonuclease H-like"/>
    <property type="match status" value="1"/>
</dbReference>
<dbReference type="InterPro" id="IPR010998">
    <property type="entry name" value="Integrase_recombinase_N"/>
</dbReference>
<dbReference type="InterPro" id="IPR002104">
    <property type="entry name" value="Integrase_catalytic"/>
</dbReference>
<evidence type="ECO:0000256" key="1">
    <source>
        <dbReference type="ARBA" id="ARBA00023125"/>
    </source>
</evidence>
<reference evidence="4" key="1">
    <citation type="journal article" date="2023" name="G3 (Bethesda)">
        <title>Whole genome assembly and annotation of the endangered Caribbean coral Acropora cervicornis.</title>
        <authorList>
            <person name="Selwyn J.D."/>
            <person name="Vollmer S.V."/>
        </authorList>
    </citation>
    <scope>NUCLEOTIDE SEQUENCE</scope>
    <source>
        <strain evidence="4">K2</strain>
    </source>
</reference>
<dbReference type="GO" id="GO:0006310">
    <property type="term" value="P:DNA recombination"/>
    <property type="evidence" value="ECO:0007669"/>
    <property type="project" value="UniProtKB-KW"/>
</dbReference>
<dbReference type="PROSITE" id="PS51898">
    <property type="entry name" value="TYR_RECOMBINASE"/>
    <property type="match status" value="1"/>
</dbReference>
<dbReference type="InterPro" id="IPR012337">
    <property type="entry name" value="RNaseH-like_sf"/>
</dbReference>
<dbReference type="AlphaFoldDB" id="A0AAD9QE56"/>
<dbReference type="Gene3D" id="3.30.420.10">
    <property type="entry name" value="Ribonuclease H-like superfamily/Ribonuclease H"/>
    <property type="match status" value="1"/>
</dbReference>
<dbReference type="GO" id="GO:0003677">
    <property type="term" value="F:DNA binding"/>
    <property type="evidence" value="ECO:0007669"/>
    <property type="project" value="UniProtKB-KW"/>
</dbReference>
<evidence type="ECO:0000256" key="2">
    <source>
        <dbReference type="ARBA" id="ARBA00023172"/>
    </source>
</evidence>
<organism evidence="4 5">
    <name type="scientific">Acropora cervicornis</name>
    <name type="common">Staghorn coral</name>
    <dbReference type="NCBI Taxonomy" id="6130"/>
    <lineage>
        <taxon>Eukaryota</taxon>
        <taxon>Metazoa</taxon>
        <taxon>Cnidaria</taxon>
        <taxon>Anthozoa</taxon>
        <taxon>Hexacorallia</taxon>
        <taxon>Scleractinia</taxon>
        <taxon>Astrocoeniina</taxon>
        <taxon>Acroporidae</taxon>
        <taxon>Acropora</taxon>
    </lineage>
</organism>
<keyword evidence="1" id="KW-0238">DNA-binding</keyword>
<dbReference type="Gene3D" id="1.10.150.130">
    <property type="match status" value="1"/>
</dbReference>
<dbReference type="GO" id="GO:0015074">
    <property type="term" value="P:DNA integration"/>
    <property type="evidence" value="ECO:0007669"/>
    <property type="project" value="InterPro"/>
</dbReference>
<gene>
    <name evidence="4" type="ORF">P5673_018382</name>
</gene>
<dbReference type="EMBL" id="JARQWQ010000041">
    <property type="protein sequence ID" value="KAK2559240.1"/>
    <property type="molecule type" value="Genomic_DNA"/>
</dbReference>
<reference evidence="4" key="2">
    <citation type="journal article" date="2023" name="Science">
        <title>Genomic signatures of disease resistance in endangered staghorn corals.</title>
        <authorList>
            <person name="Vollmer S.V."/>
            <person name="Selwyn J.D."/>
            <person name="Despard B.A."/>
            <person name="Roesel C.L."/>
        </authorList>
    </citation>
    <scope>NUCLEOTIDE SEQUENCE</scope>
    <source>
        <strain evidence="4">K2</strain>
    </source>
</reference>
<feature type="domain" description="Tyr recombinase" evidence="3">
    <location>
        <begin position="363"/>
        <end position="561"/>
    </location>
</feature>
<evidence type="ECO:0000313" key="4">
    <source>
        <dbReference type="EMBL" id="KAK2559240.1"/>
    </source>
</evidence>
<sequence length="572" mass="64892">MSVSKKGVADMKWWLDNLDDSYNDICHPPVDITLYSDASLMGCGAVMNDTSTGGRWSPSEAENHINCIELLAALFALKCFQSSLSGKHVKIMIDNTTAVSVINSMGTCHSDKCNSIGIKIWEFCMSHNIVWLTAAHIPGSSNCRADKESRDFRSEDTEWMIDPTFLGIALDALNFKPQIDLFASRLNRQFSIYCSFKPDPDASYIDAFTLSWSDKHLYCFPPFSCVLQVLQKIIQDKATGIMVVPMWPTQSWQQLEGLGLTSRSIAVIAASWREGTTSQYQTYLQKWLEFFKQKHCDVLSPPLPLTLDFLSMLYEKGLSYSTINTATSMLSSILQLNVNSSIPFGQLPIVPRFMKGLFKLRPALPRYKSIWDLNIVVNYFRGRPVAPELSLKELTLKLTFLLNLLSGQRHDNMELTTDKCIFHITDKVKQTRVRTYIPPPSFVAYPKDKKLCIISHLQEYLKRTTPFRKDSKQLLLSYVKPHGPVRKDTISRWCKSVLSSAGIDTSKFKGHSTRAASSTHLADNDINIKDIMLSTGWSNERTFQQFYHKPSDPEFNFGQEILRTELTSLAFV</sequence>
<protein>
    <recommendedName>
        <fullName evidence="3">Tyr recombinase domain-containing protein</fullName>
    </recommendedName>
</protein>
<dbReference type="CDD" id="cd09275">
    <property type="entry name" value="RNase_HI_RT_DIRS1"/>
    <property type="match status" value="1"/>
</dbReference>
<dbReference type="PANTHER" id="PTHR35617">
    <property type="entry name" value="PHAGE_INTEGRASE DOMAIN-CONTAINING PROTEIN"/>
    <property type="match status" value="1"/>
</dbReference>
<dbReference type="Gene3D" id="1.10.443.10">
    <property type="entry name" value="Intergrase catalytic core"/>
    <property type="match status" value="1"/>
</dbReference>
<proteinExistence type="predicted"/>
<dbReference type="Pfam" id="PF00589">
    <property type="entry name" value="Phage_integrase"/>
    <property type="match status" value="1"/>
</dbReference>
<accession>A0AAD9QE56</accession>
<dbReference type="InterPro" id="IPR013762">
    <property type="entry name" value="Integrase-like_cat_sf"/>
</dbReference>